<dbReference type="AlphaFoldDB" id="A0A8J2X3L9"/>
<name>A0A8J2X3L9_9STRA</name>
<comment type="caution">
    <text evidence="1">The sequence shown here is derived from an EMBL/GenBank/DDBJ whole genome shotgun (WGS) entry which is preliminary data.</text>
</comment>
<organism evidence="1 2">
    <name type="scientific">Pelagomonas calceolata</name>
    <dbReference type="NCBI Taxonomy" id="35677"/>
    <lineage>
        <taxon>Eukaryota</taxon>
        <taxon>Sar</taxon>
        <taxon>Stramenopiles</taxon>
        <taxon>Ochrophyta</taxon>
        <taxon>Pelagophyceae</taxon>
        <taxon>Pelagomonadales</taxon>
        <taxon>Pelagomonadaceae</taxon>
        <taxon>Pelagomonas</taxon>
    </lineage>
</organism>
<reference evidence="1" key="1">
    <citation type="submission" date="2021-11" db="EMBL/GenBank/DDBJ databases">
        <authorList>
            <consortium name="Genoscope - CEA"/>
            <person name="William W."/>
        </authorList>
    </citation>
    <scope>NUCLEOTIDE SEQUENCE</scope>
</reference>
<evidence type="ECO:0000313" key="1">
    <source>
        <dbReference type="EMBL" id="CAH0379167.1"/>
    </source>
</evidence>
<dbReference type="EMBL" id="CAKKNE010000006">
    <property type="protein sequence ID" value="CAH0379167.1"/>
    <property type="molecule type" value="Genomic_DNA"/>
</dbReference>
<keyword evidence="2" id="KW-1185">Reference proteome</keyword>
<accession>A0A8J2X3L9</accession>
<gene>
    <name evidence="1" type="ORF">PECAL_6P07690</name>
</gene>
<proteinExistence type="predicted"/>
<protein>
    <submittedName>
        <fullName evidence="1">Uncharacterized protein</fullName>
    </submittedName>
</protein>
<evidence type="ECO:0000313" key="2">
    <source>
        <dbReference type="Proteomes" id="UP000789595"/>
    </source>
</evidence>
<sequence length="298" mass="33304">MAALRAHKSSQESSPSRFVALPQELQIRCVEFLALGDAASLAKQLSKGTRTAARRALTRGRWRPVCEVARNGKATIEGVMGSYMTDNGTPLGRARTWQERLAGLSDASRALFREAWALEPAEVLFILLLWTRDSYHEAYLFLCLVEPSTDGLRRILAACEYSHREFARRAGHSGRPSLAEDAEERECHPGDLVAAWSRAIGAPLFFHQQPNLLGDELECWEDPAQAAGFVLDMSGEYGQVWLDETMYGGIPNYIIDKARAYCARWEDQTKAAAFIYPFMKIQFAADELENDFSANFGT</sequence>
<dbReference type="Proteomes" id="UP000789595">
    <property type="component" value="Unassembled WGS sequence"/>
</dbReference>